<organism evidence="1 2">
    <name type="scientific">Candidatus Sulfobium mesophilum</name>
    <dbReference type="NCBI Taxonomy" id="2016548"/>
    <lineage>
        <taxon>Bacteria</taxon>
        <taxon>Pseudomonadati</taxon>
        <taxon>Nitrospirota</taxon>
        <taxon>Nitrospiria</taxon>
        <taxon>Nitrospirales</taxon>
        <taxon>Nitrospiraceae</taxon>
        <taxon>Candidatus Sulfobium</taxon>
    </lineage>
</organism>
<reference evidence="2" key="1">
    <citation type="submission" date="2018-03" db="EMBL/GenBank/DDBJ databases">
        <authorList>
            <person name="Zecchin S."/>
        </authorList>
    </citation>
    <scope>NUCLEOTIDE SEQUENCE [LARGE SCALE GENOMIC DNA]</scope>
</reference>
<accession>A0A2U3QKZ4</accession>
<protein>
    <submittedName>
        <fullName evidence="1">Uncharacterized protein</fullName>
    </submittedName>
</protein>
<dbReference type="AlphaFoldDB" id="A0A2U3QKZ4"/>
<dbReference type="EMBL" id="OUUY01000140">
    <property type="protein sequence ID" value="SPQ02052.1"/>
    <property type="molecule type" value="Genomic_DNA"/>
</dbReference>
<proteinExistence type="predicted"/>
<evidence type="ECO:0000313" key="1">
    <source>
        <dbReference type="EMBL" id="SPQ02052.1"/>
    </source>
</evidence>
<name>A0A2U3QKZ4_9BACT</name>
<evidence type="ECO:0000313" key="2">
    <source>
        <dbReference type="Proteomes" id="UP000245125"/>
    </source>
</evidence>
<gene>
    <name evidence="1" type="ORF">NBG4_890010</name>
</gene>
<sequence length="99" mass="10957">MIRAKIYKDTPLSVSDVVCLTGVSKRQVHRLAAQGVLKRPFTTASIREYITGLRNLQRQHKALMSKLEIGTIDLGEINLDMSEDTIDLGGIDLGFLDGE</sequence>
<keyword evidence="2" id="KW-1185">Reference proteome</keyword>
<dbReference type="Proteomes" id="UP000245125">
    <property type="component" value="Unassembled WGS sequence"/>
</dbReference>